<dbReference type="InterPro" id="IPR036188">
    <property type="entry name" value="FAD/NAD-bd_sf"/>
</dbReference>
<evidence type="ECO:0000256" key="6">
    <source>
        <dbReference type="ARBA" id="ARBA00047321"/>
    </source>
</evidence>
<dbReference type="Proteomes" id="UP000568664">
    <property type="component" value="Unassembled WGS sequence"/>
</dbReference>
<name>A0A7Y0LAN5_9GAMM</name>
<dbReference type="GO" id="GO:0009851">
    <property type="term" value="P:auxin biosynthetic process"/>
    <property type="evidence" value="ECO:0007669"/>
    <property type="project" value="UniProtKB-KW"/>
</dbReference>
<evidence type="ECO:0000259" key="8">
    <source>
        <dbReference type="Pfam" id="PF01593"/>
    </source>
</evidence>
<feature type="chain" id="PRO_5030553131" description="Tryptophan 2-monooxygenase" evidence="7">
    <location>
        <begin position="24"/>
        <end position="462"/>
    </location>
</feature>
<evidence type="ECO:0000313" key="10">
    <source>
        <dbReference type="Proteomes" id="UP000568664"/>
    </source>
</evidence>
<dbReference type="EC" id="1.13.12.3" evidence="3"/>
<proteinExistence type="inferred from homology"/>
<dbReference type="RefSeq" id="WP_169074200.1">
    <property type="nucleotide sequence ID" value="NZ_JABBXH010000002.1"/>
</dbReference>
<evidence type="ECO:0000256" key="7">
    <source>
        <dbReference type="SAM" id="SignalP"/>
    </source>
</evidence>
<comment type="similarity">
    <text evidence="2">Belongs to the tryptophan 2-monooxygenase family.</text>
</comment>
<evidence type="ECO:0000313" key="9">
    <source>
        <dbReference type="EMBL" id="NMP30847.1"/>
    </source>
</evidence>
<evidence type="ECO:0000256" key="3">
    <source>
        <dbReference type="ARBA" id="ARBA00012535"/>
    </source>
</evidence>
<dbReference type="PANTHER" id="PTHR10742:SF410">
    <property type="entry name" value="LYSINE-SPECIFIC HISTONE DEMETHYLASE 2"/>
    <property type="match status" value="1"/>
</dbReference>
<keyword evidence="7" id="KW-0732">Signal</keyword>
<accession>A0A7Y0LAN5</accession>
<evidence type="ECO:0000256" key="1">
    <source>
        <dbReference type="ARBA" id="ARBA00004814"/>
    </source>
</evidence>
<dbReference type="Pfam" id="PF01593">
    <property type="entry name" value="Amino_oxidase"/>
    <property type="match status" value="1"/>
</dbReference>
<evidence type="ECO:0000256" key="4">
    <source>
        <dbReference type="ARBA" id="ARBA00017871"/>
    </source>
</evidence>
<reference evidence="9 10" key="1">
    <citation type="submission" date="2020-04" db="EMBL/GenBank/DDBJ databases">
        <title>Thalassotalea sp. M1531, isolated from the surface of marine red alga.</title>
        <authorList>
            <person name="Pang L."/>
            <person name="Lu D.-C."/>
        </authorList>
    </citation>
    <scope>NUCLEOTIDE SEQUENCE [LARGE SCALE GENOMIC DNA]</scope>
    <source>
        <strain evidence="9 10">M1531</strain>
    </source>
</reference>
<protein>
    <recommendedName>
        <fullName evidence="4">Tryptophan 2-monooxygenase</fullName>
        <ecNumber evidence="3">1.13.12.3</ecNumber>
    </recommendedName>
</protein>
<dbReference type="InterPro" id="IPR050281">
    <property type="entry name" value="Flavin_monoamine_oxidase"/>
</dbReference>
<dbReference type="SUPFAM" id="SSF51905">
    <property type="entry name" value="FAD/NAD(P)-binding domain"/>
    <property type="match status" value="1"/>
</dbReference>
<dbReference type="EMBL" id="JABBXH010000002">
    <property type="protein sequence ID" value="NMP30847.1"/>
    <property type="molecule type" value="Genomic_DNA"/>
</dbReference>
<dbReference type="AlphaFoldDB" id="A0A7Y0LAN5"/>
<feature type="domain" description="Amine oxidase" evidence="8">
    <location>
        <begin position="37"/>
        <end position="458"/>
    </location>
</feature>
<organism evidence="9 10">
    <name type="scientific">Thalassotalea algicola</name>
    <dbReference type="NCBI Taxonomy" id="2716224"/>
    <lineage>
        <taxon>Bacteria</taxon>
        <taxon>Pseudomonadati</taxon>
        <taxon>Pseudomonadota</taxon>
        <taxon>Gammaproteobacteria</taxon>
        <taxon>Alteromonadales</taxon>
        <taxon>Colwelliaceae</taxon>
        <taxon>Thalassotalea</taxon>
    </lineage>
</organism>
<feature type="signal peptide" evidence="7">
    <location>
        <begin position="1"/>
        <end position="23"/>
    </location>
</feature>
<dbReference type="GO" id="GO:0050361">
    <property type="term" value="F:tryptophan 2-monooxygenase activity"/>
    <property type="evidence" value="ECO:0007669"/>
    <property type="project" value="UniProtKB-EC"/>
</dbReference>
<evidence type="ECO:0000256" key="2">
    <source>
        <dbReference type="ARBA" id="ARBA00005833"/>
    </source>
</evidence>
<dbReference type="SUPFAM" id="SSF54373">
    <property type="entry name" value="FAD-linked reductases, C-terminal domain"/>
    <property type="match status" value="1"/>
</dbReference>
<gene>
    <name evidence="9" type="ORF">HII17_04660</name>
</gene>
<keyword evidence="5" id="KW-0073">Auxin biosynthesis</keyword>
<dbReference type="Gene3D" id="3.50.50.60">
    <property type="entry name" value="FAD/NAD(P)-binding domain"/>
    <property type="match status" value="1"/>
</dbReference>
<comment type="caution">
    <text evidence="9">The sequence shown here is derived from an EMBL/GenBank/DDBJ whole genome shotgun (WGS) entry which is preliminary data.</text>
</comment>
<keyword evidence="10" id="KW-1185">Reference proteome</keyword>
<sequence length="462" mass="50271">MQRRSFLKYSALLAMSSHFPLWANSEKYDVIIIGSGLAGLNAARQCQALGLSYLVLEASDRIGGRIKSLTNVAGLPELGGMQIGKGYGLTRHLINQFNLPLAPPTQFARGQAMSINGKLLDAKAWAEHDINPLTAPLNKLHPAALLSHYLKKSPVFEAVDWLADNQMKLDISLEKHLLSLGASKDELALIENSFNGISLKHHSALDALKGLNARKNLGRGFDMVVGGNQQLPEAIAASLTRPVQLQQVVTVISGNKDNYQVSCSSGEQFKAKQLIITAPFAALKHIDLSISLSEEKRYAINQLSYTPITQAIFKVNSAFWLNDNLPAGLWSDTLIERIFALKNKAGNVSTLMCWINGTNALALDRLTRVEQHKLLVQQLAKVRPSTKGNVELLHVESWANNPYQGGAYAHYQAGTVHKIAPYVAESEAGVHFAGEHTQPLLPGIEAALVSGMQAADNVTQLL</sequence>
<comment type="pathway">
    <text evidence="1">Plant hormone metabolism; auxin biosynthesis.</text>
</comment>
<dbReference type="InterPro" id="IPR002937">
    <property type="entry name" value="Amino_oxidase"/>
</dbReference>
<evidence type="ECO:0000256" key="5">
    <source>
        <dbReference type="ARBA" id="ARBA00023070"/>
    </source>
</evidence>
<dbReference type="PANTHER" id="PTHR10742">
    <property type="entry name" value="FLAVIN MONOAMINE OXIDASE"/>
    <property type="match status" value="1"/>
</dbReference>
<comment type="catalytic activity">
    <reaction evidence="6">
        <text>L-tryptophan + O2 = indole-3-acetamide + CO2 + H2O</text>
        <dbReference type="Rhea" id="RHEA:16165"/>
        <dbReference type="ChEBI" id="CHEBI:15377"/>
        <dbReference type="ChEBI" id="CHEBI:15379"/>
        <dbReference type="ChEBI" id="CHEBI:16031"/>
        <dbReference type="ChEBI" id="CHEBI:16526"/>
        <dbReference type="ChEBI" id="CHEBI:57912"/>
        <dbReference type="EC" id="1.13.12.3"/>
    </reaction>
</comment>